<dbReference type="RefSeq" id="WP_181732151.1">
    <property type="nucleotide sequence ID" value="NZ_JACEIR010000005.1"/>
</dbReference>
<reference evidence="1 2" key="1">
    <citation type="submission" date="2020-12" db="EMBL/GenBank/DDBJ databases">
        <title>WGS of Thermoactinomyces spp.</title>
        <authorList>
            <person name="Cheng K."/>
        </authorList>
    </citation>
    <scope>NUCLEOTIDE SEQUENCE [LARGE SCALE GENOMIC DNA]</scope>
    <source>
        <strain evidence="2">CICC 10671\DSM 43846</strain>
    </source>
</reference>
<comment type="caution">
    <text evidence="1">The sequence shown here is derived from an EMBL/GenBank/DDBJ whole genome shotgun (WGS) entry which is preliminary data.</text>
</comment>
<dbReference type="InterPro" id="IPR025063">
    <property type="entry name" value="DUF4004"/>
</dbReference>
<dbReference type="Pfam" id="PF13171">
    <property type="entry name" value="DUF4004"/>
    <property type="match status" value="1"/>
</dbReference>
<organism evidence="1 2">
    <name type="scientific">Thermoactinomyces intermedius</name>
    <dbReference type="NCBI Taxonomy" id="2024"/>
    <lineage>
        <taxon>Bacteria</taxon>
        <taxon>Bacillati</taxon>
        <taxon>Bacillota</taxon>
        <taxon>Bacilli</taxon>
        <taxon>Bacillales</taxon>
        <taxon>Thermoactinomycetaceae</taxon>
        <taxon>Thermoactinomyces</taxon>
    </lineage>
</organism>
<accession>A0A8I1DFE5</accession>
<dbReference type="Proteomes" id="UP000633619">
    <property type="component" value="Unassembled WGS sequence"/>
</dbReference>
<evidence type="ECO:0000313" key="1">
    <source>
        <dbReference type="EMBL" id="MBH8595500.1"/>
    </source>
</evidence>
<keyword evidence="2" id="KW-1185">Reference proteome</keyword>
<protein>
    <submittedName>
        <fullName evidence="1">YhbD family protein</fullName>
    </submittedName>
</protein>
<evidence type="ECO:0000313" key="2">
    <source>
        <dbReference type="Proteomes" id="UP000633619"/>
    </source>
</evidence>
<sequence length="216" mass="25435">MDQDLISKKDLLKETGISYGQLYRWKRKNLIPEEWFIRKSTYTGQETFFPRDKILQRVNKIISLKDDLSLDEIAQMFSPRFTEISLTKEQIQEKKIVSDVVLELHLSIHGQSNVFTLEQLFYLYVLDQLLETGEITLDEGKSLYLFLKNNSHRFEKKNAELFVVRKLGVTTYILVNEIKEICFDDRVKVLLRISLAEELEKLKGKIQHFGWGDANE</sequence>
<dbReference type="EMBL" id="JAECVW010000004">
    <property type="protein sequence ID" value="MBH8595500.1"/>
    <property type="molecule type" value="Genomic_DNA"/>
</dbReference>
<name>A0A8I1DFE5_THEIN</name>
<gene>
    <name evidence="1" type="ORF">I8U20_09160</name>
</gene>
<proteinExistence type="predicted"/>
<dbReference type="AlphaFoldDB" id="A0A8I1DFE5"/>